<feature type="transmembrane region" description="Helical" evidence="1">
    <location>
        <begin position="196"/>
        <end position="217"/>
    </location>
</feature>
<keyword evidence="1" id="KW-0812">Transmembrane</keyword>
<feature type="transmembrane region" description="Helical" evidence="1">
    <location>
        <begin position="67"/>
        <end position="93"/>
    </location>
</feature>
<evidence type="ECO:0000313" key="4">
    <source>
        <dbReference type="Proteomes" id="UP001497416"/>
    </source>
</evidence>
<evidence type="ECO:0000256" key="1">
    <source>
        <dbReference type="SAM" id="Phobius"/>
    </source>
</evidence>
<feature type="transmembrane region" description="Helical" evidence="1">
    <location>
        <begin position="113"/>
        <end position="131"/>
    </location>
</feature>
<accession>A0ABM9P309</accession>
<proteinExistence type="predicted"/>
<organism evidence="3 4">
    <name type="scientific">Tenacibaculum platacis</name>
    <dbReference type="NCBI Taxonomy" id="3137852"/>
    <lineage>
        <taxon>Bacteria</taxon>
        <taxon>Pseudomonadati</taxon>
        <taxon>Bacteroidota</taxon>
        <taxon>Flavobacteriia</taxon>
        <taxon>Flavobacteriales</taxon>
        <taxon>Flavobacteriaceae</taxon>
        <taxon>Tenacibaculum</taxon>
    </lineage>
</organism>
<comment type="caution">
    <text evidence="3">The sequence shown here is derived from an EMBL/GenBank/DDBJ whole genome shotgun (WGS) entry which is preliminary data.</text>
</comment>
<keyword evidence="3" id="KW-0378">Hydrolase</keyword>
<protein>
    <submittedName>
        <fullName evidence="3">Abortive phage infection protein (CAAX terminal protease)</fullName>
    </submittedName>
</protein>
<dbReference type="RefSeq" id="WP_348712635.1">
    <property type="nucleotide sequence ID" value="NZ_CAXIXY010000005.1"/>
</dbReference>
<dbReference type="GO" id="GO:0006508">
    <property type="term" value="P:proteolysis"/>
    <property type="evidence" value="ECO:0007669"/>
    <property type="project" value="UniProtKB-KW"/>
</dbReference>
<reference evidence="3 4" key="1">
    <citation type="submission" date="2024-05" db="EMBL/GenBank/DDBJ databases">
        <authorList>
            <person name="Duchaud E."/>
        </authorList>
    </citation>
    <scope>NUCLEOTIDE SEQUENCE [LARGE SCALE GENOMIC DNA]</scope>
    <source>
        <strain evidence="3">Ena-SAMPLE-TAB-13-05-2024-13:56:06:370-140302</strain>
    </source>
</reference>
<feature type="domain" description="CAAX prenyl protease 2/Lysostaphin resistance protein A-like" evidence="2">
    <location>
        <begin position="111"/>
        <end position="207"/>
    </location>
</feature>
<dbReference type="Proteomes" id="UP001497416">
    <property type="component" value="Unassembled WGS sequence"/>
</dbReference>
<keyword evidence="4" id="KW-1185">Reference proteome</keyword>
<feature type="transmembrane region" description="Helical" evidence="1">
    <location>
        <begin position="29"/>
        <end position="47"/>
    </location>
</feature>
<gene>
    <name evidence="3" type="ORF">T190607A01A_30258</name>
</gene>
<sequence>MTTFKTKILPIITILLIFMFWYSSLSVSYLIMIAPMLFVLLVSYIEFKSNFLKQLGFSSSNFNKKNILIHAPLIAFTLFLIYYYVLLPLLTYITNQPIDYSDFDAVKGNPVSLIFLLIFVWVSAAFGEEIVWRGYFMKQFVKFFGEGKISMTINILLFGILFGLMHSYQGITGQLLTGIIGMILSYIFYKKKYDLWLNVAIHGWFDTIAILALYLNLGQ</sequence>
<dbReference type="GO" id="GO:0008233">
    <property type="term" value="F:peptidase activity"/>
    <property type="evidence" value="ECO:0007669"/>
    <property type="project" value="UniProtKB-KW"/>
</dbReference>
<evidence type="ECO:0000313" key="3">
    <source>
        <dbReference type="EMBL" id="CAL2089130.1"/>
    </source>
</evidence>
<keyword evidence="1" id="KW-0472">Membrane</keyword>
<feature type="transmembrane region" description="Helical" evidence="1">
    <location>
        <begin position="143"/>
        <end position="165"/>
    </location>
</feature>
<evidence type="ECO:0000259" key="2">
    <source>
        <dbReference type="Pfam" id="PF02517"/>
    </source>
</evidence>
<feature type="transmembrane region" description="Helical" evidence="1">
    <location>
        <begin position="7"/>
        <end position="23"/>
    </location>
</feature>
<dbReference type="InterPro" id="IPR003675">
    <property type="entry name" value="Rce1/LyrA-like_dom"/>
</dbReference>
<keyword evidence="1" id="KW-1133">Transmembrane helix</keyword>
<dbReference type="Pfam" id="PF02517">
    <property type="entry name" value="Rce1-like"/>
    <property type="match status" value="1"/>
</dbReference>
<feature type="transmembrane region" description="Helical" evidence="1">
    <location>
        <begin position="171"/>
        <end position="189"/>
    </location>
</feature>
<keyword evidence="3" id="KW-0645">Protease</keyword>
<name>A0ABM9P309_9FLAO</name>
<dbReference type="EMBL" id="CAXIXY010000005">
    <property type="protein sequence ID" value="CAL2089130.1"/>
    <property type="molecule type" value="Genomic_DNA"/>
</dbReference>